<organism evidence="1 2">
    <name type="scientific">Henosepilachna vigintioctopunctata</name>
    <dbReference type="NCBI Taxonomy" id="420089"/>
    <lineage>
        <taxon>Eukaryota</taxon>
        <taxon>Metazoa</taxon>
        <taxon>Ecdysozoa</taxon>
        <taxon>Arthropoda</taxon>
        <taxon>Hexapoda</taxon>
        <taxon>Insecta</taxon>
        <taxon>Pterygota</taxon>
        <taxon>Neoptera</taxon>
        <taxon>Endopterygota</taxon>
        <taxon>Coleoptera</taxon>
        <taxon>Polyphaga</taxon>
        <taxon>Cucujiformia</taxon>
        <taxon>Coccinelloidea</taxon>
        <taxon>Coccinellidae</taxon>
        <taxon>Epilachninae</taxon>
        <taxon>Epilachnini</taxon>
        <taxon>Henosepilachna</taxon>
    </lineage>
</organism>
<protein>
    <submittedName>
        <fullName evidence="1">Uncharacterized protein</fullName>
    </submittedName>
</protein>
<dbReference type="AlphaFoldDB" id="A0AAW1VI01"/>
<sequence>MIHKRMPLCDGSFLGVKLASPSSRDDLTRYSGWNSSEPLLLRLALNSVSPSHKLIISPWSTYPFRPPNWPVLASSPLAPLVTPLAQRDSTSLDKYLHTRLTTSLYL</sequence>
<evidence type="ECO:0000313" key="1">
    <source>
        <dbReference type="EMBL" id="KAK9891947.1"/>
    </source>
</evidence>
<dbReference type="Proteomes" id="UP001431783">
    <property type="component" value="Unassembled WGS sequence"/>
</dbReference>
<accession>A0AAW1VI01</accession>
<gene>
    <name evidence="1" type="ORF">WA026_017430</name>
</gene>
<dbReference type="EMBL" id="JARQZJ010000131">
    <property type="protein sequence ID" value="KAK9891947.1"/>
    <property type="molecule type" value="Genomic_DNA"/>
</dbReference>
<keyword evidence="2" id="KW-1185">Reference proteome</keyword>
<proteinExistence type="predicted"/>
<reference evidence="1 2" key="1">
    <citation type="submission" date="2023-03" db="EMBL/GenBank/DDBJ databases">
        <title>Genome insight into feeding habits of ladybird beetles.</title>
        <authorList>
            <person name="Li H.-S."/>
            <person name="Huang Y.-H."/>
            <person name="Pang H."/>
        </authorList>
    </citation>
    <scope>NUCLEOTIDE SEQUENCE [LARGE SCALE GENOMIC DNA]</scope>
    <source>
        <strain evidence="1">SYSU_2023b</strain>
        <tissue evidence="1">Whole body</tissue>
    </source>
</reference>
<comment type="caution">
    <text evidence="1">The sequence shown here is derived from an EMBL/GenBank/DDBJ whole genome shotgun (WGS) entry which is preliminary data.</text>
</comment>
<evidence type="ECO:0000313" key="2">
    <source>
        <dbReference type="Proteomes" id="UP001431783"/>
    </source>
</evidence>
<name>A0AAW1VI01_9CUCU</name>